<evidence type="ECO:0000256" key="1">
    <source>
        <dbReference type="SAM" id="Coils"/>
    </source>
</evidence>
<dbReference type="OrthoDB" id="9777444at2"/>
<evidence type="ECO:0000313" key="5">
    <source>
        <dbReference type="Proteomes" id="UP000199409"/>
    </source>
</evidence>
<keyword evidence="5" id="KW-1185">Reference proteome</keyword>
<feature type="signal peptide" evidence="2">
    <location>
        <begin position="1"/>
        <end position="20"/>
    </location>
</feature>
<feature type="coiled-coil region" evidence="1">
    <location>
        <begin position="150"/>
        <end position="177"/>
    </location>
</feature>
<dbReference type="Pfam" id="PF13598">
    <property type="entry name" value="DUF4139"/>
    <property type="match status" value="1"/>
</dbReference>
<dbReference type="NCBIfam" id="TIGR02231">
    <property type="entry name" value="mucoidy inhibitor MuiA family protein"/>
    <property type="match status" value="1"/>
</dbReference>
<dbReference type="InterPro" id="IPR037291">
    <property type="entry name" value="DUF4139"/>
</dbReference>
<accession>A0A1H3XEY9</accession>
<feature type="chain" id="PRO_5011536007" description="DUF4139 domain-containing protein" evidence="2">
    <location>
        <begin position="21"/>
        <end position="508"/>
    </location>
</feature>
<keyword evidence="1" id="KW-0175">Coiled coil</keyword>
<organism evidence="4 5">
    <name type="scientific">Desulfuromusa kysingii</name>
    <dbReference type="NCBI Taxonomy" id="37625"/>
    <lineage>
        <taxon>Bacteria</taxon>
        <taxon>Pseudomonadati</taxon>
        <taxon>Thermodesulfobacteriota</taxon>
        <taxon>Desulfuromonadia</taxon>
        <taxon>Desulfuromonadales</taxon>
        <taxon>Geopsychrobacteraceae</taxon>
        <taxon>Desulfuromusa</taxon>
    </lineage>
</organism>
<sequence>MKYLFLTLLSFSLLQSSVFAKPTAVVLYPTGATVSEQTIIAQGSRTATLQLPHVAIPESLQLALPQTTGPRITGIEFTSILPDASDFKELETLISRLEGEIANLDDQIQSRTLALDYWKNQQELPLKTLADTREMGKIIRAESLTLLQEASKFRQQKSERQAQLDEARKQLQQKTGDNQRNWQVQISFSQPPTTDLGLSYSYRIRRAGWQSSYSLNALPEQKKIQWVWTATISQQTGIDWTDVKLTIATAEPVFTLTPPGNAPWNIREQQIVRARNSMKTMAMAVPQEALMDAGTEMETQPLPERVTGQLFDSYDLGQINIASGQESRMQIREGIWNAAFTYLARPLLSEQVFLQANLGLNEDFLPLPTGVASIQVDGVHIGQRNFSLYEKNNVNISFGSDPGIAVDVQTNHVAGEKGLLARKNTYNWNWNISLTNHKNFTIDLRVEDSYPHSGHEKIELQELFSPPLPLREEDQLVWNLSIPPQQEQQINYGYQVTYPEDMPVSLGR</sequence>
<dbReference type="PANTHER" id="PTHR31005:SF8">
    <property type="entry name" value="DUF4139 DOMAIN-CONTAINING PROTEIN"/>
    <property type="match status" value="1"/>
</dbReference>
<evidence type="ECO:0000313" key="4">
    <source>
        <dbReference type="EMBL" id="SDZ97903.1"/>
    </source>
</evidence>
<proteinExistence type="predicted"/>
<dbReference type="InterPro" id="IPR011935">
    <property type="entry name" value="CHP02231"/>
</dbReference>
<evidence type="ECO:0000259" key="3">
    <source>
        <dbReference type="Pfam" id="PF13598"/>
    </source>
</evidence>
<protein>
    <recommendedName>
        <fullName evidence="3">DUF4139 domain-containing protein</fullName>
    </recommendedName>
</protein>
<dbReference type="AlphaFoldDB" id="A0A1H3XEY9"/>
<name>A0A1H3XEY9_9BACT</name>
<keyword evidence="2" id="KW-0732">Signal</keyword>
<evidence type="ECO:0000256" key="2">
    <source>
        <dbReference type="SAM" id="SignalP"/>
    </source>
</evidence>
<gene>
    <name evidence="4" type="ORF">SAMN05660420_00944</name>
</gene>
<dbReference type="EMBL" id="FNQN01000002">
    <property type="protein sequence ID" value="SDZ97903.1"/>
    <property type="molecule type" value="Genomic_DNA"/>
</dbReference>
<dbReference type="RefSeq" id="WP_092345214.1">
    <property type="nucleotide sequence ID" value="NZ_FNQN01000002.1"/>
</dbReference>
<dbReference type="PANTHER" id="PTHR31005">
    <property type="entry name" value="DUF4139 DOMAIN-CONTAINING PROTEIN"/>
    <property type="match status" value="1"/>
</dbReference>
<feature type="domain" description="DUF4139" evidence="3">
    <location>
        <begin position="198"/>
        <end position="500"/>
    </location>
</feature>
<reference evidence="4 5" key="1">
    <citation type="submission" date="2016-10" db="EMBL/GenBank/DDBJ databases">
        <authorList>
            <person name="de Groot N.N."/>
        </authorList>
    </citation>
    <scope>NUCLEOTIDE SEQUENCE [LARGE SCALE GENOMIC DNA]</scope>
    <source>
        <strain evidence="4 5">DSM 7343</strain>
    </source>
</reference>
<dbReference type="Proteomes" id="UP000199409">
    <property type="component" value="Unassembled WGS sequence"/>
</dbReference>